<dbReference type="PANTHER" id="PTHR13610:SF11">
    <property type="entry name" value="METHYLTRANSFERASE DOMAIN-CONTAINING PROTEIN"/>
    <property type="match status" value="1"/>
</dbReference>
<keyword evidence="2" id="KW-0489">Methyltransferase</keyword>
<dbReference type="InterPro" id="IPR026170">
    <property type="entry name" value="FAM173A/B"/>
</dbReference>
<keyword evidence="3" id="KW-0808">Transferase</keyword>
<dbReference type="CDD" id="cd02440">
    <property type="entry name" value="AdoMet_MTases"/>
    <property type="match status" value="1"/>
</dbReference>
<accession>A0A9P6QZV4</accession>
<dbReference type="GO" id="GO:0005739">
    <property type="term" value="C:mitochondrion"/>
    <property type="evidence" value="ECO:0007669"/>
    <property type="project" value="TreeGrafter"/>
</dbReference>
<reference evidence="6" key="1">
    <citation type="journal article" date="2020" name="Fungal Divers.">
        <title>Resolving the Mortierellaceae phylogeny through synthesis of multi-gene phylogenetics and phylogenomics.</title>
        <authorList>
            <person name="Vandepol N."/>
            <person name="Liber J."/>
            <person name="Desiro A."/>
            <person name="Na H."/>
            <person name="Kennedy M."/>
            <person name="Barry K."/>
            <person name="Grigoriev I.V."/>
            <person name="Miller A.N."/>
            <person name="O'Donnell K."/>
            <person name="Stajich J.E."/>
            <person name="Bonito G."/>
        </authorList>
    </citation>
    <scope>NUCLEOTIDE SEQUENCE</scope>
    <source>
        <strain evidence="6">NVP60</strain>
    </source>
</reference>
<dbReference type="AlphaFoldDB" id="A0A9P6QZV4"/>
<keyword evidence="4" id="KW-0949">S-adenosyl-L-methionine</keyword>
<evidence type="ECO:0000313" key="7">
    <source>
        <dbReference type="Proteomes" id="UP000823405"/>
    </source>
</evidence>
<keyword evidence="7" id="KW-1185">Reference proteome</keyword>
<feature type="compositionally biased region" description="Low complexity" evidence="5">
    <location>
        <begin position="168"/>
        <end position="178"/>
    </location>
</feature>
<evidence type="ECO:0008006" key="8">
    <source>
        <dbReference type="Google" id="ProtNLM"/>
    </source>
</evidence>
<dbReference type="EMBL" id="JAAAIN010001381">
    <property type="protein sequence ID" value="KAG0303652.1"/>
    <property type="molecule type" value="Genomic_DNA"/>
</dbReference>
<evidence type="ECO:0000256" key="5">
    <source>
        <dbReference type="SAM" id="MobiDB-lite"/>
    </source>
</evidence>
<dbReference type="Gene3D" id="3.40.50.150">
    <property type="entry name" value="Vaccinia Virus protein VP39"/>
    <property type="match status" value="1"/>
</dbReference>
<evidence type="ECO:0000256" key="4">
    <source>
        <dbReference type="ARBA" id="ARBA00022691"/>
    </source>
</evidence>
<gene>
    <name evidence="6" type="ORF">BGZ97_001812</name>
</gene>
<dbReference type="Proteomes" id="UP000823405">
    <property type="component" value="Unassembled WGS sequence"/>
</dbReference>
<feature type="region of interest" description="Disordered" evidence="5">
    <location>
        <begin position="160"/>
        <end position="180"/>
    </location>
</feature>
<dbReference type="GO" id="GO:0016279">
    <property type="term" value="F:protein-lysine N-methyltransferase activity"/>
    <property type="evidence" value="ECO:0007669"/>
    <property type="project" value="InterPro"/>
</dbReference>
<evidence type="ECO:0000256" key="1">
    <source>
        <dbReference type="ARBA" id="ARBA00010633"/>
    </source>
</evidence>
<dbReference type="GO" id="GO:1905706">
    <property type="term" value="P:regulation of mitochondrial ATP synthesis coupled proton transport"/>
    <property type="evidence" value="ECO:0007669"/>
    <property type="project" value="TreeGrafter"/>
</dbReference>
<dbReference type="GO" id="GO:0032259">
    <property type="term" value="P:methylation"/>
    <property type="evidence" value="ECO:0007669"/>
    <property type="project" value="UniProtKB-KW"/>
</dbReference>
<feature type="region of interest" description="Disordered" evidence="5">
    <location>
        <begin position="1"/>
        <end position="63"/>
    </location>
</feature>
<dbReference type="PANTHER" id="PTHR13610">
    <property type="entry name" value="METHYLTRANSFERASE DOMAIN-CONTAINING PROTEIN"/>
    <property type="match status" value="1"/>
</dbReference>
<sequence length="299" mass="33543">MDEDRNPLPAGGGRGKHNSRDKEGHRDDPDLNQELPHTQQQGVQQAEEEEEYDRYKNNPELLGETKSKATRMFSYDWASGYVSPFRPTPRDILTNMLQHVDFAVSTLSTTPGHWNNTILDLGCGDGLVLVQALETFSFSQLPRAIGVDLDRPLLEAARARIQQEHPPTSSSTSSSSTSNDISEYDILSRLELYHGDLTEMHEPLTTIMAPPPPPPPPHPNPTTTFSEPTTMDTLINQSSHLFVYLLPEALSKLAPLLLDALITKHKVVLSMRWEIPELSDYLVHGGEHHQFYIYQSTAK</sequence>
<evidence type="ECO:0000256" key="2">
    <source>
        <dbReference type="ARBA" id="ARBA00022603"/>
    </source>
</evidence>
<name>A0A9P6QZV4_9FUNG</name>
<evidence type="ECO:0000256" key="3">
    <source>
        <dbReference type="ARBA" id="ARBA00022679"/>
    </source>
</evidence>
<evidence type="ECO:0000313" key="6">
    <source>
        <dbReference type="EMBL" id="KAG0303652.1"/>
    </source>
</evidence>
<dbReference type="SUPFAM" id="SSF53335">
    <property type="entry name" value="S-adenosyl-L-methionine-dependent methyltransferases"/>
    <property type="match status" value="1"/>
</dbReference>
<organism evidence="6 7">
    <name type="scientific">Linnemannia gamsii</name>
    <dbReference type="NCBI Taxonomy" id="64522"/>
    <lineage>
        <taxon>Eukaryota</taxon>
        <taxon>Fungi</taxon>
        <taxon>Fungi incertae sedis</taxon>
        <taxon>Mucoromycota</taxon>
        <taxon>Mortierellomycotina</taxon>
        <taxon>Mortierellomycetes</taxon>
        <taxon>Mortierellales</taxon>
        <taxon>Mortierellaceae</taxon>
        <taxon>Linnemannia</taxon>
    </lineage>
</organism>
<dbReference type="InterPro" id="IPR029063">
    <property type="entry name" value="SAM-dependent_MTases_sf"/>
</dbReference>
<dbReference type="OrthoDB" id="66144at2759"/>
<comment type="similarity">
    <text evidence="1">Belongs to the ANT/ATPSC lysine N-methyltransferase family.</text>
</comment>
<protein>
    <recommendedName>
        <fullName evidence="8">Methyltransferase domain-containing protein</fullName>
    </recommendedName>
</protein>
<proteinExistence type="inferred from homology"/>
<feature type="compositionally biased region" description="Basic and acidic residues" evidence="5">
    <location>
        <begin position="53"/>
        <end position="63"/>
    </location>
</feature>
<comment type="caution">
    <text evidence="6">The sequence shown here is derived from an EMBL/GenBank/DDBJ whole genome shotgun (WGS) entry which is preliminary data.</text>
</comment>
<feature type="compositionally biased region" description="Basic and acidic residues" evidence="5">
    <location>
        <begin position="18"/>
        <end position="29"/>
    </location>
</feature>